<protein>
    <submittedName>
        <fullName evidence="6">Iron uptake system protein EfeO</fullName>
    </submittedName>
</protein>
<comment type="similarity">
    <text evidence="2">Belongs to the EfeM/EfeO family.</text>
</comment>
<dbReference type="AlphaFoldDB" id="A0A7C9QRG5"/>
<evidence type="ECO:0000256" key="3">
    <source>
        <dbReference type="ARBA" id="ARBA00022729"/>
    </source>
</evidence>
<evidence type="ECO:0000313" key="6">
    <source>
        <dbReference type="EMBL" id="NFV78803.1"/>
    </source>
</evidence>
<organism evidence="6 7">
    <name type="scientific">Magnetospirillum aberrantis SpK</name>
    <dbReference type="NCBI Taxonomy" id="908842"/>
    <lineage>
        <taxon>Bacteria</taxon>
        <taxon>Pseudomonadati</taxon>
        <taxon>Pseudomonadota</taxon>
        <taxon>Alphaproteobacteria</taxon>
        <taxon>Rhodospirillales</taxon>
        <taxon>Rhodospirillaceae</taxon>
        <taxon>Magnetospirillum</taxon>
    </lineage>
</organism>
<sequence length="271" mass="28971">MKMLSVSTVLAGLFLASPAMAAPPPELVGAVTEYKIYVSVETKALVEKTKAFTAAVKAGDVAKAKALFAPTRVHYERIEPVAELFGDLDGSIDSRADDHEKAEADPGFTGFHRLEHALWVTGSTKGMEAVADQLLADVTDLQGRIKGLAVPPEKMVGGAALLIEEVAASKISGEEDRYSHTDLWDFHANVEGSAKIVDLLRPMLVKTDKPLLDKVDANLATVNKVLAKYATKDGGFQTYDKLTEADRAALQGPITALAEDLSKLRGTLGLN</sequence>
<keyword evidence="3 4" id="KW-0732">Signal</keyword>
<dbReference type="EMBL" id="JAAIYP010000007">
    <property type="protein sequence ID" value="NFV78803.1"/>
    <property type="molecule type" value="Genomic_DNA"/>
</dbReference>
<dbReference type="CDD" id="cd14656">
    <property type="entry name" value="Imelysin-like_EfeO"/>
    <property type="match status" value="1"/>
</dbReference>
<evidence type="ECO:0000259" key="5">
    <source>
        <dbReference type="Pfam" id="PF09375"/>
    </source>
</evidence>
<dbReference type="InterPro" id="IPR034981">
    <property type="entry name" value="Imelysin-like_EfeO/Algp7"/>
</dbReference>
<dbReference type="InterPro" id="IPR053377">
    <property type="entry name" value="Iron_uptake_EfeM/EfeO"/>
</dbReference>
<dbReference type="InterPro" id="IPR018976">
    <property type="entry name" value="Imelysin-like"/>
</dbReference>
<dbReference type="RefSeq" id="WP_163674091.1">
    <property type="nucleotide sequence ID" value="NZ_JAAIYP010000007.1"/>
</dbReference>
<feature type="domain" description="Imelysin-like" evidence="5">
    <location>
        <begin position="30"/>
        <end position="263"/>
    </location>
</feature>
<comment type="caution">
    <text evidence="6">The sequence shown here is derived from an EMBL/GenBank/DDBJ whole genome shotgun (WGS) entry which is preliminary data.</text>
</comment>
<dbReference type="GO" id="GO:0030313">
    <property type="term" value="C:cell envelope"/>
    <property type="evidence" value="ECO:0007669"/>
    <property type="project" value="UniProtKB-SubCell"/>
</dbReference>
<evidence type="ECO:0000256" key="4">
    <source>
        <dbReference type="SAM" id="SignalP"/>
    </source>
</evidence>
<dbReference type="NCBIfam" id="NF041757">
    <property type="entry name" value="EfeO"/>
    <property type="match status" value="1"/>
</dbReference>
<feature type="signal peptide" evidence="4">
    <location>
        <begin position="1"/>
        <end position="21"/>
    </location>
</feature>
<dbReference type="PANTHER" id="PTHR39192:SF1">
    <property type="entry name" value="IRON UPTAKE SYSTEM COMPONENT EFEO"/>
    <property type="match status" value="1"/>
</dbReference>
<comment type="subcellular location">
    <subcellularLocation>
        <location evidence="1">Cell envelope</location>
    </subcellularLocation>
</comment>
<accession>A0A7C9QRG5</accession>
<proteinExistence type="inferred from homology"/>
<dbReference type="Pfam" id="PF09375">
    <property type="entry name" value="Peptidase_M75"/>
    <property type="match status" value="1"/>
</dbReference>
<dbReference type="NCBIfam" id="NF007697">
    <property type="entry name" value="PRK10378.1"/>
    <property type="match status" value="1"/>
</dbReference>
<feature type="chain" id="PRO_5028917069" evidence="4">
    <location>
        <begin position="22"/>
        <end position="271"/>
    </location>
</feature>
<evidence type="ECO:0000256" key="2">
    <source>
        <dbReference type="ARBA" id="ARBA00005989"/>
    </source>
</evidence>
<dbReference type="Gene3D" id="1.20.1420.20">
    <property type="entry name" value="M75 peptidase, HXXE motif"/>
    <property type="match status" value="1"/>
</dbReference>
<keyword evidence="7" id="KW-1185">Reference proteome</keyword>
<dbReference type="InterPro" id="IPR050894">
    <property type="entry name" value="EfeM/EfeO_iron_uptake"/>
</dbReference>
<dbReference type="InterPro" id="IPR038352">
    <property type="entry name" value="Imelysin_sf"/>
</dbReference>
<gene>
    <name evidence="6" type="primary">efeO</name>
    <name evidence="6" type="ORF">G4223_01555</name>
</gene>
<reference evidence="6 7" key="1">
    <citation type="submission" date="2020-02" db="EMBL/GenBank/DDBJ databases">
        <authorList>
            <person name="Dziuba M."/>
            <person name="Kuznetsov B."/>
            <person name="Mardanov A."/>
            <person name="Ravin N."/>
            <person name="Grouzdev D."/>
        </authorList>
    </citation>
    <scope>NUCLEOTIDE SEQUENCE [LARGE SCALE GENOMIC DNA]</scope>
    <source>
        <strain evidence="6 7">SpK</strain>
    </source>
</reference>
<name>A0A7C9QRG5_9PROT</name>
<evidence type="ECO:0000313" key="7">
    <source>
        <dbReference type="Proteomes" id="UP000480684"/>
    </source>
</evidence>
<dbReference type="Proteomes" id="UP000480684">
    <property type="component" value="Unassembled WGS sequence"/>
</dbReference>
<evidence type="ECO:0000256" key="1">
    <source>
        <dbReference type="ARBA" id="ARBA00004196"/>
    </source>
</evidence>
<dbReference type="PANTHER" id="PTHR39192">
    <property type="entry name" value="IRON UPTAKE SYSTEM COMPONENT EFEO"/>
    <property type="match status" value="1"/>
</dbReference>